<dbReference type="NCBIfam" id="NF041630">
    <property type="entry name" value="CBS_CbpB"/>
    <property type="match status" value="1"/>
</dbReference>
<dbReference type="Gene3D" id="3.10.580.10">
    <property type="entry name" value="CBS-domain"/>
    <property type="match status" value="1"/>
</dbReference>
<comment type="caution">
    <text evidence="2">The sequence shown here is derived from an EMBL/GenBank/DDBJ whole genome shotgun (WGS) entry which is preliminary data.</text>
</comment>
<proteinExistence type="predicted"/>
<gene>
    <name evidence="2" type="ORF">FC66_GL001533</name>
</gene>
<dbReference type="InterPro" id="IPR000644">
    <property type="entry name" value="CBS_dom"/>
</dbReference>
<reference evidence="2 3" key="1">
    <citation type="journal article" date="2015" name="Genome Announc.">
        <title>Expanding the biotechnology potential of lactobacilli through comparative genomics of 213 strains and associated genera.</title>
        <authorList>
            <person name="Sun Z."/>
            <person name="Harris H.M."/>
            <person name="McCann A."/>
            <person name="Guo C."/>
            <person name="Argimon S."/>
            <person name="Zhang W."/>
            <person name="Yang X."/>
            <person name="Jeffery I.B."/>
            <person name="Cooney J.C."/>
            <person name="Kagawa T.F."/>
            <person name="Liu W."/>
            <person name="Song Y."/>
            <person name="Salvetti E."/>
            <person name="Wrobel A."/>
            <person name="Rasinkangas P."/>
            <person name="Parkhill J."/>
            <person name="Rea M.C."/>
            <person name="O'Sullivan O."/>
            <person name="Ritari J."/>
            <person name="Douillard F.P."/>
            <person name="Paul Ross R."/>
            <person name="Yang R."/>
            <person name="Briner A.E."/>
            <person name="Felis G.E."/>
            <person name="de Vos W.M."/>
            <person name="Barrangou R."/>
            <person name="Klaenhammer T.R."/>
            <person name="Caufield P.W."/>
            <person name="Cui Y."/>
            <person name="Zhang H."/>
            <person name="O'Toole P.W."/>
        </authorList>
    </citation>
    <scope>NUCLEOTIDE SEQUENCE [LARGE SCALE GENOMIC DNA]</scope>
    <source>
        <strain evidence="2 3">DSM 15638</strain>
    </source>
</reference>
<dbReference type="Pfam" id="PF00571">
    <property type="entry name" value="CBS"/>
    <property type="match status" value="1"/>
</dbReference>
<dbReference type="PATRIC" id="fig|1423719.4.peg.1559"/>
<dbReference type="InterPro" id="IPR048125">
    <property type="entry name" value="CBS_CbpB"/>
</dbReference>
<sequence length="160" mass="18406">MIAKSIEKMLSENQEHFLIPAEMVANVQENNFLDHALLVLTKVRYAKIPVLDNDYKFKGLLSLSMITETMLGLDELDVSKLHEIYVKDVMETDMPTIQDPYDIENVLHLLVDHPFLSVVSNDGSFTGIVTRRELMKSLNHIAHEFEKDYTVQAIETKEEK</sequence>
<dbReference type="AlphaFoldDB" id="A0A0R1HHE1"/>
<organism evidence="2 3">
    <name type="scientific">Dellaglioa algida DSM 15638</name>
    <dbReference type="NCBI Taxonomy" id="1423719"/>
    <lineage>
        <taxon>Bacteria</taxon>
        <taxon>Bacillati</taxon>
        <taxon>Bacillota</taxon>
        <taxon>Bacilli</taxon>
        <taxon>Lactobacillales</taxon>
        <taxon>Lactobacillaceae</taxon>
        <taxon>Dellaglioa</taxon>
    </lineage>
</organism>
<feature type="domain" description="CBS" evidence="1">
    <location>
        <begin position="86"/>
        <end position="138"/>
    </location>
</feature>
<dbReference type="STRING" id="1423719.FC66_GL001533"/>
<evidence type="ECO:0000259" key="1">
    <source>
        <dbReference type="Pfam" id="PF00571"/>
    </source>
</evidence>
<dbReference type="EMBL" id="AZDI01000009">
    <property type="protein sequence ID" value="KRK45416.1"/>
    <property type="molecule type" value="Genomic_DNA"/>
</dbReference>
<keyword evidence="3" id="KW-1185">Reference proteome</keyword>
<evidence type="ECO:0000313" key="3">
    <source>
        <dbReference type="Proteomes" id="UP000051450"/>
    </source>
</evidence>
<evidence type="ECO:0000313" key="2">
    <source>
        <dbReference type="EMBL" id="KRK45416.1"/>
    </source>
</evidence>
<dbReference type="InterPro" id="IPR046342">
    <property type="entry name" value="CBS_dom_sf"/>
</dbReference>
<accession>A0A0R1HHE1</accession>
<name>A0A0R1HHE1_9LACO</name>
<dbReference type="Proteomes" id="UP000051450">
    <property type="component" value="Unassembled WGS sequence"/>
</dbReference>
<protein>
    <submittedName>
        <fullName evidence="2">CBS domain-containing protein</fullName>
    </submittedName>
</protein>
<dbReference type="OrthoDB" id="2375431at2"/>
<dbReference type="CDD" id="cd04643">
    <property type="entry name" value="CBS_pair_bac"/>
    <property type="match status" value="1"/>
</dbReference>
<dbReference type="RefSeq" id="WP_057974583.1">
    <property type="nucleotide sequence ID" value="NZ_AZDI01000009.1"/>
</dbReference>
<dbReference type="SUPFAM" id="SSF54631">
    <property type="entry name" value="CBS-domain pair"/>
    <property type="match status" value="1"/>
</dbReference>